<keyword evidence="4" id="KW-0804">Transcription</keyword>
<dbReference type="AlphaFoldDB" id="A0A6A4X3K9"/>
<evidence type="ECO:0000256" key="2">
    <source>
        <dbReference type="ARBA" id="ARBA00023015"/>
    </source>
</evidence>
<dbReference type="Pfam" id="PF00170">
    <property type="entry name" value="bZIP_1"/>
    <property type="match status" value="1"/>
</dbReference>
<keyword evidence="3" id="KW-0238">DNA-binding</keyword>
<keyword evidence="2" id="KW-0805">Transcription regulation</keyword>
<gene>
    <name evidence="8" type="primary">JUN_1</name>
    <name evidence="8" type="ORF">FJT64_019844</name>
</gene>
<dbReference type="EMBL" id="VIIS01000445">
    <property type="protein sequence ID" value="KAF0309001.1"/>
    <property type="molecule type" value="Genomic_DNA"/>
</dbReference>
<evidence type="ECO:0000256" key="4">
    <source>
        <dbReference type="ARBA" id="ARBA00023163"/>
    </source>
</evidence>
<dbReference type="Proteomes" id="UP000440578">
    <property type="component" value="Unassembled WGS sequence"/>
</dbReference>
<dbReference type="GO" id="GO:0000978">
    <property type="term" value="F:RNA polymerase II cis-regulatory region sequence-specific DNA binding"/>
    <property type="evidence" value="ECO:0007669"/>
    <property type="project" value="TreeGrafter"/>
</dbReference>
<dbReference type="PANTHER" id="PTHR11462:SF35">
    <property type="entry name" value="TRANSCRIPTION FACTOR JRA"/>
    <property type="match status" value="1"/>
</dbReference>
<comment type="caution">
    <text evidence="8">The sequence shown here is derived from an EMBL/GenBank/DDBJ whole genome shotgun (WGS) entry which is preliminary data.</text>
</comment>
<proteinExistence type="inferred from homology"/>
<dbReference type="FunFam" id="1.20.5.170:FF:000012">
    <property type="entry name" value="Putative transcription factor AP-1"/>
    <property type="match status" value="1"/>
</dbReference>
<comment type="similarity">
    <text evidence="1">Belongs to the bZIP family. Jun subfamily.</text>
</comment>
<feature type="compositionally biased region" description="Low complexity" evidence="6">
    <location>
        <begin position="172"/>
        <end position="182"/>
    </location>
</feature>
<evidence type="ECO:0000259" key="7">
    <source>
        <dbReference type="PROSITE" id="PS50217"/>
    </source>
</evidence>
<dbReference type="OrthoDB" id="2187714at2759"/>
<dbReference type="InterPro" id="IPR002112">
    <property type="entry name" value="Leuzip_Jun"/>
</dbReference>
<evidence type="ECO:0000313" key="9">
    <source>
        <dbReference type="Proteomes" id="UP000440578"/>
    </source>
</evidence>
<evidence type="ECO:0000256" key="3">
    <source>
        <dbReference type="ARBA" id="ARBA00023125"/>
    </source>
</evidence>
<dbReference type="CDD" id="cd14696">
    <property type="entry name" value="bZIP_Jun"/>
    <property type="match status" value="1"/>
</dbReference>
<dbReference type="GO" id="GO:0005667">
    <property type="term" value="C:transcription regulator complex"/>
    <property type="evidence" value="ECO:0007669"/>
    <property type="project" value="TreeGrafter"/>
</dbReference>
<feature type="domain" description="BZIP" evidence="7">
    <location>
        <begin position="196"/>
        <end position="259"/>
    </location>
</feature>
<dbReference type="GO" id="GO:0000981">
    <property type="term" value="F:DNA-binding transcription factor activity, RNA polymerase II-specific"/>
    <property type="evidence" value="ECO:0007669"/>
    <property type="project" value="TreeGrafter"/>
</dbReference>
<keyword evidence="5" id="KW-0175">Coiled coil</keyword>
<name>A0A6A4X3K9_AMPAM</name>
<protein>
    <submittedName>
        <fullName evidence="8">Transcription factor AP-1</fullName>
    </submittedName>
</protein>
<feature type="region of interest" description="Disordered" evidence="6">
    <location>
        <begin position="169"/>
        <end position="192"/>
    </location>
</feature>
<dbReference type="PRINTS" id="PR00043">
    <property type="entry name" value="LEUZIPPRJUN"/>
</dbReference>
<dbReference type="InterPro" id="IPR004827">
    <property type="entry name" value="bZIP"/>
</dbReference>
<reference evidence="8 9" key="1">
    <citation type="submission" date="2019-07" db="EMBL/GenBank/DDBJ databases">
        <title>Draft genome assembly of a fouling barnacle, Amphibalanus amphitrite (Darwin, 1854): The first reference genome for Thecostraca.</title>
        <authorList>
            <person name="Kim W."/>
        </authorList>
    </citation>
    <scope>NUCLEOTIDE SEQUENCE [LARGE SCALE GENOMIC DNA]</scope>
    <source>
        <strain evidence="8">SNU_AA5</strain>
        <tissue evidence="8">Soma without cirri and trophi</tissue>
    </source>
</reference>
<dbReference type="PROSITE" id="PS00036">
    <property type="entry name" value="BZIP_BASIC"/>
    <property type="match status" value="1"/>
</dbReference>
<keyword evidence="9" id="KW-1185">Reference proteome</keyword>
<evidence type="ECO:0000256" key="5">
    <source>
        <dbReference type="SAM" id="Coils"/>
    </source>
</evidence>
<feature type="coiled-coil region" evidence="5">
    <location>
        <begin position="194"/>
        <end position="262"/>
    </location>
</feature>
<dbReference type="InterPro" id="IPR046347">
    <property type="entry name" value="bZIP_sf"/>
</dbReference>
<accession>A0A6A4X3K9</accession>
<dbReference type="Gene3D" id="1.20.5.170">
    <property type="match status" value="1"/>
</dbReference>
<dbReference type="InterPro" id="IPR050946">
    <property type="entry name" value="AP-1_TF_bZIP"/>
</dbReference>
<evidence type="ECO:0000256" key="6">
    <source>
        <dbReference type="SAM" id="MobiDB-lite"/>
    </source>
</evidence>
<dbReference type="GO" id="GO:0042127">
    <property type="term" value="P:regulation of cell population proliferation"/>
    <property type="evidence" value="ECO:0007669"/>
    <property type="project" value="TreeGrafter"/>
</dbReference>
<evidence type="ECO:0000256" key="1">
    <source>
        <dbReference type="ARBA" id="ARBA00006882"/>
    </source>
</evidence>
<dbReference type="PANTHER" id="PTHR11462">
    <property type="entry name" value="JUN TRANSCRIPTION FACTOR-RELATED"/>
    <property type="match status" value="1"/>
</dbReference>
<dbReference type="GO" id="GO:0051726">
    <property type="term" value="P:regulation of cell cycle"/>
    <property type="evidence" value="ECO:0007669"/>
    <property type="project" value="TreeGrafter"/>
</dbReference>
<organism evidence="8 9">
    <name type="scientific">Amphibalanus amphitrite</name>
    <name type="common">Striped barnacle</name>
    <name type="synonym">Balanus amphitrite</name>
    <dbReference type="NCBI Taxonomy" id="1232801"/>
    <lineage>
        <taxon>Eukaryota</taxon>
        <taxon>Metazoa</taxon>
        <taxon>Ecdysozoa</taxon>
        <taxon>Arthropoda</taxon>
        <taxon>Crustacea</taxon>
        <taxon>Multicrustacea</taxon>
        <taxon>Cirripedia</taxon>
        <taxon>Thoracica</taxon>
        <taxon>Thoracicalcarea</taxon>
        <taxon>Balanomorpha</taxon>
        <taxon>Balanoidea</taxon>
        <taxon>Balanidae</taxon>
        <taxon>Amphibalaninae</taxon>
        <taxon>Amphibalanus</taxon>
    </lineage>
</organism>
<sequence>METSLYGDQDYSVYHPPQMDVQQLKKRMTLDLADARPGKRQRTDPLLTSPDVNMLKLASPELERFITQHGLATTPTPGNAALSSVFTSIARPPTEEQENYARGFVDALHHLKQQEQLDAGQYGADASPVYTTLESSHGAAAAAAVSTAPCSLPGQYYGLPAGVQIKEEPQTVPSVSSHASSSPQPPSPVDMAEQERIKLERKRLRNRIAATKCRKRKLERIARLEERVRQIKSENSELAAVAGRLREQVMALKKEVQQHTQNGCQILQPH</sequence>
<dbReference type="InterPro" id="IPR005643">
    <property type="entry name" value="JNK"/>
</dbReference>
<dbReference type="Pfam" id="PF03957">
    <property type="entry name" value="Jun"/>
    <property type="match status" value="1"/>
</dbReference>
<evidence type="ECO:0000313" key="8">
    <source>
        <dbReference type="EMBL" id="KAF0309001.1"/>
    </source>
</evidence>
<dbReference type="PROSITE" id="PS50217">
    <property type="entry name" value="BZIP"/>
    <property type="match status" value="1"/>
</dbReference>
<dbReference type="SUPFAM" id="SSF57959">
    <property type="entry name" value="Leucine zipper domain"/>
    <property type="match status" value="1"/>
</dbReference>
<dbReference type="SMART" id="SM00338">
    <property type="entry name" value="BRLZ"/>
    <property type="match status" value="1"/>
</dbReference>